<dbReference type="Pfam" id="PF01613">
    <property type="entry name" value="Flavin_Reduct"/>
    <property type="match status" value="1"/>
</dbReference>
<evidence type="ECO:0000259" key="2">
    <source>
        <dbReference type="SMART" id="SM00903"/>
    </source>
</evidence>
<dbReference type="GO" id="GO:0042602">
    <property type="term" value="F:riboflavin reductase (NADPH) activity"/>
    <property type="evidence" value="ECO:0007669"/>
    <property type="project" value="TreeGrafter"/>
</dbReference>
<proteinExistence type="predicted"/>
<gene>
    <name evidence="3" type="ORF">BJ988_002353</name>
</gene>
<organism evidence="3 4">
    <name type="scientific">Nocardioides panzhihuensis</name>
    <dbReference type="NCBI Taxonomy" id="860243"/>
    <lineage>
        <taxon>Bacteria</taxon>
        <taxon>Bacillati</taxon>
        <taxon>Actinomycetota</taxon>
        <taxon>Actinomycetes</taxon>
        <taxon>Propionibacteriales</taxon>
        <taxon>Nocardioidaceae</taxon>
        <taxon>Nocardioides</taxon>
    </lineage>
</organism>
<comment type="caution">
    <text evidence="3">The sequence shown here is derived from an EMBL/GenBank/DDBJ whole genome shotgun (WGS) entry which is preliminary data.</text>
</comment>
<protein>
    <submittedName>
        <fullName evidence="3">Flavin reductase (NADH)</fullName>
        <ecNumber evidence="3">1.5.1.36</ecNumber>
    </submittedName>
</protein>
<keyword evidence="4" id="KW-1185">Reference proteome</keyword>
<dbReference type="SUPFAM" id="SSF50475">
    <property type="entry name" value="FMN-binding split barrel"/>
    <property type="match status" value="1"/>
</dbReference>
<dbReference type="PANTHER" id="PTHR30466:SF1">
    <property type="entry name" value="FMN REDUCTASE (NADH) RUTF"/>
    <property type="match status" value="1"/>
</dbReference>
<evidence type="ECO:0000256" key="1">
    <source>
        <dbReference type="ARBA" id="ARBA00023002"/>
    </source>
</evidence>
<dbReference type="EMBL" id="JACBZR010000001">
    <property type="protein sequence ID" value="NYI77705.1"/>
    <property type="molecule type" value="Genomic_DNA"/>
</dbReference>
<dbReference type="AlphaFoldDB" id="A0A7Z0ISB8"/>
<evidence type="ECO:0000313" key="4">
    <source>
        <dbReference type="Proteomes" id="UP000564496"/>
    </source>
</evidence>
<name>A0A7Z0ISB8_9ACTN</name>
<dbReference type="RefSeq" id="WP_218860788.1">
    <property type="nucleotide sequence ID" value="NZ_JACBZR010000001.1"/>
</dbReference>
<keyword evidence="1 3" id="KW-0560">Oxidoreductase</keyword>
<reference evidence="3 4" key="1">
    <citation type="submission" date="2020-07" db="EMBL/GenBank/DDBJ databases">
        <title>Sequencing the genomes of 1000 actinobacteria strains.</title>
        <authorList>
            <person name="Klenk H.-P."/>
        </authorList>
    </citation>
    <scope>NUCLEOTIDE SEQUENCE [LARGE SCALE GENOMIC DNA]</scope>
    <source>
        <strain evidence="3 4">DSM 26487</strain>
    </source>
</reference>
<dbReference type="Gene3D" id="2.30.110.10">
    <property type="entry name" value="Electron Transport, Fmn-binding Protein, Chain A"/>
    <property type="match status" value="1"/>
</dbReference>
<dbReference type="GO" id="GO:0006208">
    <property type="term" value="P:pyrimidine nucleobase catabolic process"/>
    <property type="evidence" value="ECO:0007669"/>
    <property type="project" value="TreeGrafter"/>
</dbReference>
<dbReference type="GO" id="GO:0036382">
    <property type="term" value="F:flavin reductase (NADH) activity"/>
    <property type="evidence" value="ECO:0007669"/>
    <property type="project" value="UniProtKB-EC"/>
</dbReference>
<dbReference type="InterPro" id="IPR012349">
    <property type="entry name" value="Split_barrel_FMN-bd"/>
</dbReference>
<evidence type="ECO:0000313" key="3">
    <source>
        <dbReference type="EMBL" id="NYI77705.1"/>
    </source>
</evidence>
<dbReference type="GO" id="GO:0010181">
    <property type="term" value="F:FMN binding"/>
    <property type="evidence" value="ECO:0007669"/>
    <property type="project" value="InterPro"/>
</dbReference>
<dbReference type="InterPro" id="IPR002563">
    <property type="entry name" value="Flavin_Rdtase-like_dom"/>
</dbReference>
<feature type="domain" description="Flavin reductase like" evidence="2">
    <location>
        <begin position="20"/>
        <end position="167"/>
    </location>
</feature>
<accession>A0A7Z0ISB8</accession>
<dbReference type="Proteomes" id="UP000564496">
    <property type="component" value="Unassembled WGS sequence"/>
</dbReference>
<dbReference type="PANTHER" id="PTHR30466">
    <property type="entry name" value="FLAVIN REDUCTASE"/>
    <property type="match status" value="1"/>
</dbReference>
<dbReference type="SMART" id="SM00903">
    <property type="entry name" value="Flavin_Reduct"/>
    <property type="match status" value="1"/>
</dbReference>
<dbReference type="InterPro" id="IPR050268">
    <property type="entry name" value="NADH-dep_flavin_reductase"/>
</dbReference>
<dbReference type="EC" id="1.5.1.36" evidence="3"/>
<sequence length="175" mass="18954">MSTTTHPELTPTQRAFRAAMSNLSAAVNIVTTDGPRGPAGITVSAACSVTDRPPTMLVCVNRSSYTHDFFVENKRVGINVLGAEHEPLAMRFAGASDVTMSDRLSEPEWEHDCHGVPVLRDAVATVIGRVADHRSHGSHTVLFIEVEAVSSRDDTGGLVYFQRRFHALNPTELSA</sequence>